<dbReference type="Gene3D" id="3.30.1330.40">
    <property type="entry name" value="RutC-like"/>
    <property type="match status" value="1"/>
</dbReference>
<keyword evidence="3" id="KW-1185">Reference proteome</keyword>
<dbReference type="EMBL" id="BA000040">
    <property type="protein sequence ID" value="BAC50395.1"/>
    <property type="molecule type" value="Genomic_DNA"/>
</dbReference>
<comment type="similarity">
    <text evidence="1">Belongs to the RutC family.</text>
</comment>
<dbReference type="PATRIC" id="fig|224911.5.peg.5210"/>
<dbReference type="eggNOG" id="COG0251">
    <property type="taxonomic scope" value="Bacteria"/>
</dbReference>
<sequence length="218" mass="23183">MVRNCAPENLEIPGSVLRTAPEGRRELFVGSHSVSSLRAHRSNPESLRGTILDCFVARAPRNDGLALSSLSRYALSQPQTSGSPSMPKLDHLRPSGLHHNPAYSHVVTATGARTIYISGQVSTDEEGRIVGEGDIAAQTTQVMQNLGLALKAAGASYANIVKITTFVVNYKPELRPIIGKARSAFFEGMEPPASTLVGVSALAAPEWLIEIEAVAVAD</sequence>
<dbReference type="Proteomes" id="UP000002526">
    <property type="component" value="Chromosome"/>
</dbReference>
<dbReference type="FunCoup" id="Q89JY9">
    <property type="interactions" value="7"/>
</dbReference>
<dbReference type="EnsemblBacteria" id="BAC50395">
    <property type="protein sequence ID" value="BAC50395"/>
    <property type="gene ID" value="BAC50395"/>
</dbReference>
<dbReference type="InParanoid" id="Q89JY9"/>
<organism evidence="2 3">
    <name type="scientific">Bradyrhizobium diazoefficiens (strain JCM 10833 / BCRC 13528 / IAM 13628 / NBRC 14792 / USDA 110)</name>
    <dbReference type="NCBI Taxonomy" id="224911"/>
    <lineage>
        <taxon>Bacteria</taxon>
        <taxon>Pseudomonadati</taxon>
        <taxon>Pseudomonadota</taxon>
        <taxon>Alphaproteobacteria</taxon>
        <taxon>Hyphomicrobiales</taxon>
        <taxon>Nitrobacteraceae</taxon>
        <taxon>Bradyrhizobium</taxon>
    </lineage>
</organism>
<dbReference type="STRING" id="224911.AAV28_23010"/>
<dbReference type="PANTHER" id="PTHR11803:SF58">
    <property type="entry name" value="PROTEIN HMF1-RELATED"/>
    <property type="match status" value="1"/>
</dbReference>
<evidence type="ECO:0000313" key="2">
    <source>
        <dbReference type="EMBL" id="BAC50395.1"/>
    </source>
</evidence>
<reference evidence="3" key="1">
    <citation type="journal article" date="2002" name="DNA Res.">
        <title>Complete genomic sequence of nitrogen-fixing symbiotic bacterium Bradyrhizobium japonicum USDA110.</title>
        <authorList>
            <person name="Kaneko T."/>
            <person name="Nakamura Y."/>
            <person name="Sato S."/>
            <person name="Minamisawa K."/>
            <person name="Uchiumi T."/>
            <person name="Sasamoto S."/>
            <person name="Watanabe A."/>
            <person name="Idesawa K."/>
            <person name="Iriguchi M."/>
            <person name="Kawashima K."/>
            <person name="Kohara M."/>
            <person name="Matsumoto M."/>
            <person name="Shimpo S."/>
            <person name="Tsuruoka H."/>
            <person name="Wada T."/>
            <person name="Yamada M."/>
            <person name="Tabata S."/>
        </authorList>
    </citation>
    <scope>NUCLEOTIDE SEQUENCE [LARGE SCALE GENOMIC DNA]</scope>
    <source>
        <strain evidence="3">JCM 10833 / BCRC 13528 / IAM 13628 / NBRC 14792 / USDA 110</strain>
    </source>
</reference>
<dbReference type="OrthoDB" id="9803101at2"/>
<accession>Q89JY9</accession>
<proteinExistence type="inferred from homology"/>
<evidence type="ECO:0000313" key="3">
    <source>
        <dbReference type="Proteomes" id="UP000002526"/>
    </source>
</evidence>
<evidence type="ECO:0000256" key="1">
    <source>
        <dbReference type="ARBA" id="ARBA00010552"/>
    </source>
</evidence>
<dbReference type="SUPFAM" id="SSF55298">
    <property type="entry name" value="YjgF-like"/>
    <property type="match status" value="1"/>
</dbReference>
<gene>
    <name evidence="2" type="ordered locus">bll5130</name>
</gene>
<dbReference type="AlphaFoldDB" id="Q89JY9"/>
<name>Q89JY9_BRADU</name>
<dbReference type="GO" id="GO:0005829">
    <property type="term" value="C:cytosol"/>
    <property type="evidence" value="ECO:0000318"/>
    <property type="project" value="GO_Central"/>
</dbReference>
<dbReference type="GO" id="GO:0019239">
    <property type="term" value="F:deaminase activity"/>
    <property type="evidence" value="ECO:0000318"/>
    <property type="project" value="GO_Central"/>
</dbReference>
<dbReference type="PANTHER" id="PTHR11803">
    <property type="entry name" value="2-IMINOBUTANOATE/2-IMINOPROPANOATE DEAMINASE RIDA"/>
    <property type="match status" value="1"/>
</dbReference>
<dbReference type="HOGENOM" id="CLU_1264907_0_0_5"/>
<dbReference type="PhylomeDB" id="Q89JY9"/>
<dbReference type="InterPro" id="IPR006175">
    <property type="entry name" value="YjgF/YER057c/UK114"/>
</dbReference>
<dbReference type="Pfam" id="PF01042">
    <property type="entry name" value="Ribonuc_L-PSP"/>
    <property type="match status" value="1"/>
</dbReference>
<protein>
    <submittedName>
        <fullName evidence="2">Bll5130 protein</fullName>
    </submittedName>
</protein>
<dbReference type="InterPro" id="IPR035959">
    <property type="entry name" value="RutC-like_sf"/>
</dbReference>
<dbReference type="CDD" id="cd00448">
    <property type="entry name" value="YjgF_YER057c_UK114_family"/>
    <property type="match status" value="1"/>
</dbReference>
<dbReference type="KEGG" id="bja:bll5130"/>